<comment type="caution">
    <text evidence="1">The sequence shown here is derived from an EMBL/GenBank/DDBJ whole genome shotgun (WGS) entry which is preliminary data.</text>
</comment>
<organism evidence="1 2">
    <name type="scientific">Sclerotinia nivalis</name>
    <dbReference type="NCBI Taxonomy" id="352851"/>
    <lineage>
        <taxon>Eukaryota</taxon>
        <taxon>Fungi</taxon>
        <taxon>Dikarya</taxon>
        <taxon>Ascomycota</taxon>
        <taxon>Pezizomycotina</taxon>
        <taxon>Leotiomycetes</taxon>
        <taxon>Helotiales</taxon>
        <taxon>Sclerotiniaceae</taxon>
        <taxon>Sclerotinia</taxon>
    </lineage>
</organism>
<name>A0A9X0DDS9_9HELO</name>
<evidence type="ECO:0000313" key="1">
    <source>
        <dbReference type="EMBL" id="KAJ8059089.1"/>
    </source>
</evidence>
<dbReference type="AlphaFoldDB" id="A0A9X0DDS9"/>
<dbReference type="EMBL" id="JAPEIS010000015">
    <property type="protein sequence ID" value="KAJ8059089.1"/>
    <property type="molecule type" value="Genomic_DNA"/>
</dbReference>
<evidence type="ECO:0000313" key="2">
    <source>
        <dbReference type="Proteomes" id="UP001152300"/>
    </source>
</evidence>
<dbReference type="Proteomes" id="UP001152300">
    <property type="component" value="Unassembled WGS sequence"/>
</dbReference>
<gene>
    <name evidence="1" type="ORF">OCU04_012065</name>
</gene>
<proteinExistence type="predicted"/>
<sequence>MFFQLPACFTKIYGVSAAAKNTELRMLRPPTQRAEHFFFFSPNNFDKNREFPKLEKIKWCGIRDFKRPRIWTPIIQRFSSWMKSEFLHSSRVPSTVRGKF</sequence>
<protein>
    <submittedName>
        <fullName evidence="1">Uncharacterized protein</fullName>
    </submittedName>
</protein>
<keyword evidence="2" id="KW-1185">Reference proteome</keyword>
<reference evidence="1" key="1">
    <citation type="submission" date="2022-11" db="EMBL/GenBank/DDBJ databases">
        <title>Genome Resource of Sclerotinia nivalis Strain SnTB1, a Plant Pathogen Isolated from American Ginseng.</title>
        <authorList>
            <person name="Fan S."/>
        </authorList>
    </citation>
    <scope>NUCLEOTIDE SEQUENCE</scope>
    <source>
        <strain evidence="1">SnTB1</strain>
    </source>
</reference>
<accession>A0A9X0DDS9</accession>